<dbReference type="Gene3D" id="3.40.50.10740">
    <property type="entry name" value="Class I glutamine amidotransferase-like"/>
    <property type="match status" value="1"/>
</dbReference>
<dbReference type="PANTHER" id="PTHR30237">
    <property type="entry name" value="MURAMOYLTETRAPEPTIDE CARBOXYPEPTIDASE"/>
    <property type="match status" value="1"/>
</dbReference>
<name>A0ABW2HRU2_9ACTN</name>
<dbReference type="Pfam" id="PF02016">
    <property type="entry name" value="Peptidase_S66"/>
    <property type="match status" value="1"/>
</dbReference>
<dbReference type="InterPro" id="IPR040449">
    <property type="entry name" value="Peptidase_S66_N"/>
</dbReference>
<dbReference type="SUPFAM" id="SSF52317">
    <property type="entry name" value="Class I glutamine amidotransferase-like"/>
    <property type="match status" value="1"/>
</dbReference>
<gene>
    <name evidence="2" type="ORF">ACFQS1_09685</name>
</gene>
<accession>A0ABW2HRU2</accession>
<dbReference type="RefSeq" id="WP_378965963.1">
    <property type="nucleotide sequence ID" value="NZ_JBHTBJ010000005.1"/>
</dbReference>
<proteinExistence type="predicted"/>
<organism evidence="2 3">
    <name type="scientific">Paractinoplanes rhizophilus</name>
    <dbReference type="NCBI Taxonomy" id="1416877"/>
    <lineage>
        <taxon>Bacteria</taxon>
        <taxon>Bacillati</taxon>
        <taxon>Actinomycetota</taxon>
        <taxon>Actinomycetes</taxon>
        <taxon>Micromonosporales</taxon>
        <taxon>Micromonosporaceae</taxon>
        <taxon>Paractinoplanes</taxon>
    </lineage>
</organism>
<dbReference type="EMBL" id="JBHTBJ010000005">
    <property type="protein sequence ID" value="MFC7274250.1"/>
    <property type="molecule type" value="Genomic_DNA"/>
</dbReference>
<dbReference type="Proteomes" id="UP001596548">
    <property type="component" value="Unassembled WGS sequence"/>
</dbReference>
<dbReference type="InterPro" id="IPR029062">
    <property type="entry name" value="Class_I_gatase-like"/>
</dbReference>
<dbReference type="InterPro" id="IPR027478">
    <property type="entry name" value="LdcA_N"/>
</dbReference>
<dbReference type="PANTHER" id="PTHR30237:SF4">
    <property type="entry name" value="LD-CARBOXYPEPTIDASE C-TERMINAL DOMAIN-CONTAINING PROTEIN"/>
    <property type="match status" value="1"/>
</dbReference>
<reference evidence="3" key="1">
    <citation type="journal article" date="2019" name="Int. J. Syst. Evol. Microbiol.">
        <title>The Global Catalogue of Microorganisms (GCM) 10K type strain sequencing project: providing services to taxonomists for standard genome sequencing and annotation.</title>
        <authorList>
            <consortium name="The Broad Institute Genomics Platform"/>
            <consortium name="The Broad Institute Genome Sequencing Center for Infectious Disease"/>
            <person name="Wu L."/>
            <person name="Ma J."/>
        </authorList>
    </citation>
    <scope>NUCLEOTIDE SEQUENCE [LARGE SCALE GENOMIC DNA]</scope>
    <source>
        <strain evidence="3">XZYJT-10</strain>
    </source>
</reference>
<evidence type="ECO:0000259" key="1">
    <source>
        <dbReference type="Pfam" id="PF02016"/>
    </source>
</evidence>
<protein>
    <submittedName>
        <fullName evidence="2">LD-carboxypeptidase</fullName>
    </submittedName>
</protein>
<feature type="domain" description="LD-carboxypeptidase N-terminal" evidence="1">
    <location>
        <begin position="9"/>
        <end position="95"/>
    </location>
</feature>
<comment type="caution">
    <text evidence="2">The sequence shown here is derived from an EMBL/GenBank/DDBJ whole genome shotgun (WGS) entry which is preliminary data.</text>
</comment>
<dbReference type="InterPro" id="IPR003507">
    <property type="entry name" value="S66_fam"/>
</dbReference>
<evidence type="ECO:0000313" key="2">
    <source>
        <dbReference type="EMBL" id="MFC7274250.1"/>
    </source>
</evidence>
<evidence type="ECO:0000313" key="3">
    <source>
        <dbReference type="Proteomes" id="UP001596548"/>
    </source>
</evidence>
<keyword evidence="3" id="KW-1185">Reference proteome</keyword>
<sequence length="134" mass="14779">MKLKPGDKVAIVSPSWAGPAVYPATHELAMRRLRELLELEPVEFPTTRQQGASPAARAADLMAAWADPEIRAVFATIGGSDQITVLPHLDPAPFVADHQHLASLRAALFETTDLEITPVEEFSDEELSWPTRRR</sequence>